<name>A0AAE5C509_9HYPH</name>
<reference evidence="2 3" key="1">
    <citation type="submission" date="2019-12" db="EMBL/GenBank/DDBJ databases">
        <title>Rhizobium genotypes associated with high levels of biological nitrogen fixation by grain legumes in a temperate-maritime cropping system.</title>
        <authorList>
            <person name="Maluk M."/>
            <person name="Francesc Ferrando Molina F."/>
            <person name="Lopez Del Egido L."/>
            <person name="Lafos M."/>
            <person name="Langarica-Fuentes A."/>
            <person name="Gebre Yohannes G."/>
            <person name="Young M.W."/>
            <person name="Martin P."/>
            <person name="Gantlett R."/>
            <person name="Kenicer G."/>
            <person name="Hawes C."/>
            <person name="Begg G.S."/>
            <person name="Quilliam R.S."/>
            <person name="Squire G.R."/>
            <person name="Poole P.S."/>
            <person name="Young P.W."/>
            <person name="Iannetta P.M."/>
            <person name="James E.K."/>
        </authorList>
    </citation>
    <scope>NUCLEOTIDE SEQUENCE [LARGE SCALE GENOMIC DNA]</scope>
    <source>
        <strain evidence="2 3">JHI985</strain>
    </source>
</reference>
<organism evidence="2 3">
    <name type="scientific">Rhizobium ruizarguesonis</name>
    <dbReference type="NCBI Taxonomy" id="2081791"/>
    <lineage>
        <taxon>Bacteria</taxon>
        <taxon>Pseudomonadati</taxon>
        <taxon>Pseudomonadota</taxon>
        <taxon>Alphaproteobacteria</taxon>
        <taxon>Hyphomicrobiales</taxon>
        <taxon>Rhizobiaceae</taxon>
        <taxon>Rhizobium/Agrobacterium group</taxon>
        <taxon>Rhizobium</taxon>
    </lineage>
</organism>
<accession>A0AAE5C509</accession>
<evidence type="ECO:0000256" key="1">
    <source>
        <dbReference type="SAM" id="MobiDB-lite"/>
    </source>
</evidence>
<dbReference type="Proteomes" id="UP000661163">
    <property type="component" value="Unassembled WGS sequence"/>
</dbReference>
<dbReference type="AlphaFoldDB" id="A0AAE5C509"/>
<gene>
    <name evidence="2" type="ORF">GR217_37155</name>
</gene>
<evidence type="ECO:0000313" key="3">
    <source>
        <dbReference type="Proteomes" id="UP000661163"/>
    </source>
</evidence>
<dbReference type="RefSeq" id="WP_157635879.1">
    <property type="nucleotide sequence ID" value="NZ_WUFC01000072.1"/>
</dbReference>
<feature type="region of interest" description="Disordered" evidence="1">
    <location>
        <begin position="1"/>
        <end position="20"/>
    </location>
</feature>
<dbReference type="EMBL" id="WUFC01000072">
    <property type="protein sequence ID" value="NEI53218.1"/>
    <property type="molecule type" value="Genomic_DNA"/>
</dbReference>
<evidence type="ECO:0000313" key="2">
    <source>
        <dbReference type="EMBL" id="NEI53218.1"/>
    </source>
</evidence>
<proteinExistence type="predicted"/>
<protein>
    <submittedName>
        <fullName evidence="2">Uncharacterized protein</fullName>
    </submittedName>
</protein>
<comment type="caution">
    <text evidence="2">The sequence shown here is derived from an EMBL/GenBank/DDBJ whole genome shotgun (WGS) entry which is preliminary data.</text>
</comment>
<sequence length="73" mass="8188">MPTSFKDIQATSHMRSKYGRRKKGVYETEVRYVAGEIARPGSTTVKKFSKAKVVGKIQFNIDGTYALAKTDED</sequence>